<dbReference type="KEGG" id="hgn:E6W36_15935"/>
<dbReference type="GO" id="GO:0004364">
    <property type="term" value="F:glutathione transferase activity"/>
    <property type="evidence" value="ECO:0007669"/>
    <property type="project" value="TreeGrafter"/>
</dbReference>
<proteinExistence type="predicted"/>
<organism evidence="3 4">
    <name type="scientific">Hankyongella ginsenosidimutans</name>
    <dbReference type="NCBI Taxonomy" id="1763828"/>
    <lineage>
        <taxon>Bacteria</taxon>
        <taxon>Pseudomonadati</taxon>
        <taxon>Pseudomonadota</taxon>
        <taxon>Alphaproteobacteria</taxon>
        <taxon>Sphingomonadales</taxon>
        <taxon>Sphingomonadaceae</taxon>
        <taxon>Hankyongella</taxon>
    </lineage>
</organism>
<protein>
    <submittedName>
        <fullName evidence="3">Glutathione S-transferase</fullName>
    </submittedName>
</protein>
<dbReference type="InterPro" id="IPR036249">
    <property type="entry name" value="Thioredoxin-like_sf"/>
</dbReference>
<dbReference type="InterPro" id="IPR004045">
    <property type="entry name" value="Glutathione_S-Trfase_N"/>
</dbReference>
<keyword evidence="3" id="KW-0808">Transferase</keyword>
<evidence type="ECO:0000313" key="2">
    <source>
        <dbReference type="EMBL" id="QCI78632.1"/>
    </source>
</evidence>
<evidence type="ECO:0000313" key="4">
    <source>
        <dbReference type="Proteomes" id="UP000298714"/>
    </source>
</evidence>
<reference evidence="3" key="2">
    <citation type="journal article" date="2020" name="Antonie Van Leeuwenhoek">
        <title>Hankyongella ginsenosidimutans gen. nov., sp. nov., isolated from mineral water with ginsenoside coverting activity.</title>
        <authorList>
            <person name="Siddiqi M.Z."/>
            <person name="Im W.T."/>
        </authorList>
    </citation>
    <scope>NUCLEOTIDE SEQUENCE</scope>
    <source>
        <strain evidence="3">W1-2-3</strain>
    </source>
</reference>
<dbReference type="GO" id="GO:0006749">
    <property type="term" value="P:glutathione metabolic process"/>
    <property type="evidence" value="ECO:0007669"/>
    <property type="project" value="TreeGrafter"/>
</dbReference>
<dbReference type="Pfam" id="PF13409">
    <property type="entry name" value="GST_N_2"/>
    <property type="match status" value="1"/>
</dbReference>
<dbReference type="EMBL" id="CP039704">
    <property type="protein sequence ID" value="QCI78632.1"/>
    <property type="molecule type" value="Genomic_DNA"/>
</dbReference>
<dbReference type="EMBL" id="CP039704">
    <property type="protein sequence ID" value="QCI80462.1"/>
    <property type="molecule type" value="Genomic_DNA"/>
</dbReference>
<accession>A0A4D7CCD6</accession>
<dbReference type="Proteomes" id="UP000298714">
    <property type="component" value="Chromosome"/>
</dbReference>
<sequence length="222" mass="24988">MLDFSRLRLLIGNKRYSSWSQRGWLAAKLSGLPFEEDVLPMRLEGFEDAKAKGRLPAGQVPVLFVGDVMVWDSQAILETLGEREPARFWPADPRARALARCVVAEMHAGFADLRRTLPTIYGPKLPTPDLPGAVRSQIARIEHLWALCRAQATPHGPFLFGPFSAADCFYAPVVTRFDAYGVTVSPETRAYMDAVLAHDWVRQWYADAAAEEWRIDDYEPKP</sequence>
<evidence type="ECO:0000259" key="1">
    <source>
        <dbReference type="PROSITE" id="PS50404"/>
    </source>
</evidence>
<reference evidence="4" key="1">
    <citation type="submission" date="2019-04" db="EMBL/GenBank/DDBJ databases">
        <title>Complete genome sequence of Sphingomonas sp. W1-2-3.</title>
        <authorList>
            <person name="Im W.T."/>
        </authorList>
    </citation>
    <scope>NUCLEOTIDE SEQUENCE [LARGE SCALE GENOMIC DNA]</scope>
    <source>
        <strain evidence="4">W1-2-3</strain>
    </source>
</reference>
<dbReference type="Pfam" id="PF13410">
    <property type="entry name" value="GST_C_2"/>
    <property type="match status" value="1"/>
</dbReference>
<dbReference type="RefSeq" id="WP_222873360.1">
    <property type="nucleotide sequence ID" value="NZ_CP039704.1"/>
</dbReference>
<dbReference type="GO" id="GO:0016034">
    <property type="term" value="F:maleylacetoacetate isomerase activity"/>
    <property type="evidence" value="ECO:0007669"/>
    <property type="project" value="TreeGrafter"/>
</dbReference>
<gene>
    <name evidence="2" type="ORF">E6W36_00265</name>
    <name evidence="3" type="ORF">E6W36_15935</name>
</gene>
<evidence type="ECO:0000313" key="3">
    <source>
        <dbReference type="EMBL" id="QCI80462.1"/>
    </source>
</evidence>
<dbReference type="GO" id="GO:0006559">
    <property type="term" value="P:L-phenylalanine catabolic process"/>
    <property type="evidence" value="ECO:0007669"/>
    <property type="project" value="TreeGrafter"/>
</dbReference>
<dbReference type="KEGG" id="hgn:E6W36_00265"/>
<dbReference type="InterPro" id="IPR036282">
    <property type="entry name" value="Glutathione-S-Trfase_C_sf"/>
</dbReference>
<dbReference type="Gene3D" id="3.40.30.10">
    <property type="entry name" value="Glutaredoxin"/>
    <property type="match status" value="1"/>
</dbReference>
<dbReference type="PANTHER" id="PTHR42673">
    <property type="entry name" value="MALEYLACETOACETATE ISOMERASE"/>
    <property type="match status" value="1"/>
</dbReference>
<dbReference type="SUPFAM" id="SSF47616">
    <property type="entry name" value="GST C-terminal domain-like"/>
    <property type="match status" value="1"/>
</dbReference>
<dbReference type="CDD" id="cd03194">
    <property type="entry name" value="GST_C_3"/>
    <property type="match status" value="1"/>
</dbReference>
<dbReference type="PANTHER" id="PTHR42673:SF4">
    <property type="entry name" value="MALEYLACETOACETATE ISOMERASE"/>
    <property type="match status" value="1"/>
</dbReference>
<dbReference type="AlphaFoldDB" id="A0A4D7CCD6"/>
<feature type="domain" description="GST N-terminal" evidence="1">
    <location>
        <begin position="7"/>
        <end position="88"/>
    </location>
</feature>
<keyword evidence="4" id="KW-1185">Reference proteome</keyword>
<name>A0A4D7CCD6_9SPHN</name>
<dbReference type="Gene3D" id="1.20.1050.10">
    <property type="match status" value="1"/>
</dbReference>
<dbReference type="SUPFAM" id="SSF52833">
    <property type="entry name" value="Thioredoxin-like"/>
    <property type="match status" value="1"/>
</dbReference>
<dbReference type="PROSITE" id="PS50404">
    <property type="entry name" value="GST_NTER"/>
    <property type="match status" value="1"/>
</dbReference>